<dbReference type="GO" id="GO:0008168">
    <property type="term" value="F:methyltransferase activity"/>
    <property type="evidence" value="ECO:0007669"/>
    <property type="project" value="UniProtKB-KW"/>
</dbReference>
<dbReference type="EMBL" id="VUYU01000021">
    <property type="protein sequence ID" value="NHZ36792.1"/>
    <property type="molecule type" value="Genomic_DNA"/>
</dbReference>
<organism evidence="5 6">
    <name type="scientific">Massilia rubra</name>
    <dbReference type="NCBI Taxonomy" id="2607910"/>
    <lineage>
        <taxon>Bacteria</taxon>
        <taxon>Pseudomonadati</taxon>
        <taxon>Pseudomonadota</taxon>
        <taxon>Betaproteobacteria</taxon>
        <taxon>Burkholderiales</taxon>
        <taxon>Oxalobacteraceae</taxon>
        <taxon>Telluria group</taxon>
        <taxon>Massilia</taxon>
    </lineage>
</organism>
<reference evidence="5 6" key="1">
    <citation type="submission" date="2019-09" db="EMBL/GenBank/DDBJ databases">
        <title>Taxonomy of Antarctic Massilia spp.: description of Massilia rubra sp. nov., Massilia aquatica sp. nov., Massilia mucilaginosa sp. nov., Massilia frigida sp. nov. isolated from streams, lakes and regoliths.</title>
        <authorList>
            <person name="Holochova P."/>
            <person name="Sedlacek I."/>
            <person name="Kralova S."/>
            <person name="Maslanova I."/>
            <person name="Busse H.-J."/>
            <person name="Stankova E."/>
            <person name="Vrbovska V."/>
            <person name="Kovarovic V."/>
            <person name="Bartak M."/>
            <person name="Svec P."/>
            <person name="Pantucek R."/>
        </authorList>
    </citation>
    <scope>NUCLEOTIDE SEQUENCE [LARGE SCALE GENOMIC DNA]</scope>
    <source>
        <strain evidence="5 6">CCM 8692</strain>
    </source>
</reference>
<keyword evidence="1 5" id="KW-0489">Methyltransferase</keyword>
<accession>A0ABX0LQV6</accession>
<evidence type="ECO:0000256" key="3">
    <source>
        <dbReference type="ARBA" id="ARBA00022691"/>
    </source>
</evidence>
<comment type="caution">
    <text evidence="5">The sequence shown here is derived from an EMBL/GenBank/DDBJ whole genome shotgun (WGS) entry which is preliminary data.</text>
</comment>
<dbReference type="SUPFAM" id="SSF53335">
    <property type="entry name" value="S-adenosyl-L-methionine-dependent methyltransferases"/>
    <property type="match status" value="1"/>
</dbReference>
<feature type="domain" description="Methyltransferase" evidence="4">
    <location>
        <begin position="74"/>
        <end position="173"/>
    </location>
</feature>
<evidence type="ECO:0000313" key="5">
    <source>
        <dbReference type="EMBL" id="NHZ36792.1"/>
    </source>
</evidence>
<dbReference type="GO" id="GO:0032259">
    <property type="term" value="P:methylation"/>
    <property type="evidence" value="ECO:0007669"/>
    <property type="project" value="UniProtKB-KW"/>
</dbReference>
<evidence type="ECO:0000259" key="4">
    <source>
        <dbReference type="Pfam" id="PF13649"/>
    </source>
</evidence>
<sequence>MFADAKRSGVGVCAGKCVVWMRERLIKGGNMVSYEKFIAEIYDSSPFFGQGKARELEKFNAPYFRYLKDRSKRILEFGSGTGMLTVPLARAGYQLDSVDISPFMHDVLKSKLEQQSDAVRQCVKQIVADATSYRGAAPYDTIVMPEGILIALPSDALQMALLRSCHRNLAPGGLILIDCFQPYYQVISGEKKTDYSRFRTPDGRTYLMQIHFTNDSYTQIQNWHVIYTEIVDGNELPGIVVNLDFRYVFCSELKLMLEIAGFRVVELDVEFAERRGFFLAAEKV</sequence>
<dbReference type="PANTHER" id="PTHR43464:SF19">
    <property type="entry name" value="UBIQUINONE BIOSYNTHESIS O-METHYLTRANSFERASE, MITOCHONDRIAL"/>
    <property type="match status" value="1"/>
</dbReference>
<dbReference type="CDD" id="cd02440">
    <property type="entry name" value="AdoMet_MTases"/>
    <property type="match status" value="1"/>
</dbReference>
<proteinExistence type="predicted"/>
<gene>
    <name evidence="5" type="ORF">F0185_24815</name>
</gene>
<dbReference type="PANTHER" id="PTHR43464">
    <property type="entry name" value="METHYLTRANSFERASE"/>
    <property type="match status" value="1"/>
</dbReference>
<name>A0ABX0LQV6_9BURK</name>
<evidence type="ECO:0000256" key="2">
    <source>
        <dbReference type="ARBA" id="ARBA00022679"/>
    </source>
</evidence>
<keyword evidence="6" id="KW-1185">Reference proteome</keyword>
<keyword evidence="2" id="KW-0808">Transferase</keyword>
<dbReference type="Gene3D" id="3.40.50.150">
    <property type="entry name" value="Vaccinia Virus protein VP39"/>
    <property type="match status" value="1"/>
</dbReference>
<dbReference type="InterPro" id="IPR029063">
    <property type="entry name" value="SAM-dependent_MTases_sf"/>
</dbReference>
<keyword evidence="3" id="KW-0949">S-adenosyl-L-methionine</keyword>
<evidence type="ECO:0000256" key="1">
    <source>
        <dbReference type="ARBA" id="ARBA00022603"/>
    </source>
</evidence>
<evidence type="ECO:0000313" key="6">
    <source>
        <dbReference type="Proteomes" id="UP000785613"/>
    </source>
</evidence>
<dbReference type="Proteomes" id="UP000785613">
    <property type="component" value="Unassembled WGS sequence"/>
</dbReference>
<dbReference type="Pfam" id="PF13649">
    <property type="entry name" value="Methyltransf_25"/>
    <property type="match status" value="1"/>
</dbReference>
<protein>
    <submittedName>
        <fullName evidence="5">Class I SAM-dependent methyltransferase</fullName>
    </submittedName>
</protein>
<dbReference type="InterPro" id="IPR041698">
    <property type="entry name" value="Methyltransf_25"/>
</dbReference>